<comment type="caution">
    <text evidence="1">The sequence shown here is derived from an EMBL/GenBank/DDBJ whole genome shotgun (WGS) entry which is preliminary data.</text>
</comment>
<feature type="non-terminal residue" evidence="1">
    <location>
        <position position="109"/>
    </location>
</feature>
<organism evidence="1 2">
    <name type="scientific">Elysia chlorotica</name>
    <name type="common">Eastern emerald elysia</name>
    <name type="synonym">Sea slug</name>
    <dbReference type="NCBI Taxonomy" id="188477"/>
    <lineage>
        <taxon>Eukaryota</taxon>
        <taxon>Metazoa</taxon>
        <taxon>Spiralia</taxon>
        <taxon>Lophotrochozoa</taxon>
        <taxon>Mollusca</taxon>
        <taxon>Gastropoda</taxon>
        <taxon>Heterobranchia</taxon>
        <taxon>Euthyneura</taxon>
        <taxon>Panpulmonata</taxon>
        <taxon>Sacoglossa</taxon>
        <taxon>Placobranchoidea</taxon>
        <taxon>Plakobranchidae</taxon>
        <taxon>Elysia</taxon>
    </lineage>
</organism>
<evidence type="ECO:0000313" key="2">
    <source>
        <dbReference type="Proteomes" id="UP000271974"/>
    </source>
</evidence>
<keyword evidence="2" id="KW-1185">Reference proteome</keyword>
<evidence type="ECO:0000313" key="1">
    <source>
        <dbReference type="EMBL" id="RUS91466.1"/>
    </source>
</evidence>
<feature type="non-terminal residue" evidence="1">
    <location>
        <position position="1"/>
    </location>
</feature>
<dbReference type="Proteomes" id="UP000271974">
    <property type="component" value="Unassembled WGS sequence"/>
</dbReference>
<dbReference type="AlphaFoldDB" id="A0A3S1BXQ2"/>
<accession>A0A3S1BXQ2</accession>
<gene>
    <name evidence="1" type="ORF">EGW08_000790</name>
</gene>
<reference evidence="1 2" key="1">
    <citation type="submission" date="2019-01" db="EMBL/GenBank/DDBJ databases">
        <title>A draft genome assembly of the solar-powered sea slug Elysia chlorotica.</title>
        <authorList>
            <person name="Cai H."/>
            <person name="Li Q."/>
            <person name="Fang X."/>
            <person name="Li J."/>
            <person name="Curtis N.E."/>
            <person name="Altenburger A."/>
            <person name="Shibata T."/>
            <person name="Feng M."/>
            <person name="Maeda T."/>
            <person name="Schwartz J.A."/>
            <person name="Shigenobu S."/>
            <person name="Lundholm N."/>
            <person name="Nishiyama T."/>
            <person name="Yang H."/>
            <person name="Hasebe M."/>
            <person name="Li S."/>
            <person name="Pierce S.K."/>
            <person name="Wang J."/>
        </authorList>
    </citation>
    <scope>NUCLEOTIDE SEQUENCE [LARGE SCALE GENOMIC DNA]</scope>
    <source>
        <strain evidence="1">EC2010</strain>
        <tissue evidence="1">Whole organism of an adult</tissue>
    </source>
</reference>
<proteinExistence type="predicted"/>
<sequence>ALVRAFPHGEVAQILVLDVAHDALRVACSRDQDGQTADGAPDLGQLRELCVVTRPQDLLIHVYPVALVPHLLPDVVDEVAVGVEHVGAHAGIHLHHMVRVVGDVLHLLE</sequence>
<dbReference type="EMBL" id="RQTK01000011">
    <property type="protein sequence ID" value="RUS91466.1"/>
    <property type="molecule type" value="Genomic_DNA"/>
</dbReference>
<protein>
    <submittedName>
        <fullName evidence="1">Uncharacterized protein</fullName>
    </submittedName>
</protein>
<name>A0A3S1BXQ2_ELYCH</name>